<reference evidence="2 3" key="1">
    <citation type="journal article" date="2022" name="BMC Genomics">
        <title>Comparative genome analysis of mycobacteria focusing on tRNA and non-coding RNA.</title>
        <authorList>
            <person name="Behra P.R.K."/>
            <person name="Pettersson B.M.F."/>
            <person name="Ramesh M."/>
            <person name="Das S."/>
            <person name="Dasgupta S."/>
            <person name="Kirsebom L.A."/>
        </authorList>
    </citation>
    <scope>NUCLEOTIDE SEQUENCE [LARGE SCALE GENOMIC DNA]</scope>
    <source>
        <strain evidence="2 3">DSM 44078</strain>
    </source>
</reference>
<evidence type="ECO:0000256" key="1">
    <source>
        <dbReference type="SAM" id="Phobius"/>
    </source>
</evidence>
<evidence type="ECO:0000313" key="3">
    <source>
        <dbReference type="Proteomes" id="UP001526201"/>
    </source>
</evidence>
<proteinExistence type="predicted"/>
<dbReference type="Proteomes" id="UP001526201">
    <property type="component" value="Unassembled WGS sequence"/>
</dbReference>
<name>A0ABT3CBB1_9MYCO</name>
<gene>
    <name evidence="2" type="ORF">H7J73_12105</name>
</gene>
<keyword evidence="1" id="KW-0472">Membrane</keyword>
<sequence>MAEPSVVLDRPPRRRRLTQRPAAVALAAGLIAVPGLPMLANELLPEPAWESAEATQQVDVYTAEGHGVVVTAPDGWEAQDNGDSALLRADGSIVAVQVYERSGRDPESVAQRLMRANRIQGISSALDGGTIASVDGTLTGQTCLVVTTDMTGTCAYLMDDDVVVSVISLARPGQPAPPIVDVVGPMMKRDKQ</sequence>
<keyword evidence="1" id="KW-1133">Transmembrane helix</keyword>
<protein>
    <submittedName>
        <fullName evidence="2">Uncharacterized protein</fullName>
    </submittedName>
</protein>
<accession>A0ABT3CBB1</accession>
<feature type="transmembrane region" description="Helical" evidence="1">
    <location>
        <begin position="21"/>
        <end position="40"/>
    </location>
</feature>
<dbReference type="RefSeq" id="WP_264067646.1">
    <property type="nucleotide sequence ID" value="NZ_JACKTY010000028.1"/>
</dbReference>
<comment type="caution">
    <text evidence="2">The sequence shown here is derived from an EMBL/GenBank/DDBJ whole genome shotgun (WGS) entry which is preliminary data.</text>
</comment>
<keyword evidence="3" id="KW-1185">Reference proteome</keyword>
<dbReference type="EMBL" id="JACKTY010000028">
    <property type="protein sequence ID" value="MCV7226770.1"/>
    <property type="molecule type" value="Genomic_DNA"/>
</dbReference>
<evidence type="ECO:0000313" key="2">
    <source>
        <dbReference type="EMBL" id="MCV7226770.1"/>
    </source>
</evidence>
<organism evidence="2 3">
    <name type="scientific">Mycolicibacterium komossense</name>
    <dbReference type="NCBI Taxonomy" id="1779"/>
    <lineage>
        <taxon>Bacteria</taxon>
        <taxon>Bacillati</taxon>
        <taxon>Actinomycetota</taxon>
        <taxon>Actinomycetes</taxon>
        <taxon>Mycobacteriales</taxon>
        <taxon>Mycobacteriaceae</taxon>
        <taxon>Mycolicibacterium</taxon>
    </lineage>
</organism>
<keyword evidence="1" id="KW-0812">Transmembrane</keyword>